<keyword evidence="3" id="KW-0540">Nuclease</keyword>
<name>A0A2T6B5S0_9RHOB</name>
<feature type="domain" description="Smr" evidence="2">
    <location>
        <begin position="108"/>
        <end position="198"/>
    </location>
</feature>
<dbReference type="OrthoDB" id="7165597at2"/>
<evidence type="ECO:0000313" key="3">
    <source>
        <dbReference type="EMBL" id="PTX51395.1"/>
    </source>
</evidence>
<comment type="caution">
    <text evidence="3">The sequence shown here is derived from an EMBL/GenBank/DDBJ whole genome shotgun (WGS) entry which is preliminary data.</text>
</comment>
<reference evidence="3 4" key="1">
    <citation type="submission" date="2018-04" db="EMBL/GenBank/DDBJ databases">
        <title>Genomic Encyclopedia of Archaeal and Bacterial Type Strains, Phase II (KMG-II): from individual species to whole genera.</title>
        <authorList>
            <person name="Goeker M."/>
        </authorList>
    </citation>
    <scope>NUCLEOTIDE SEQUENCE [LARGE SCALE GENOMIC DNA]</scope>
    <source>
        <strain evidence="3 4">DSM 29329</strain>
    </source>
</reference>
<dbReference type="RefSeq" id="WP_107974781.1">
    <property type="nucleotide sequence ID" value="NZ_BMEZ01000003.1"/>
</dbReference>
<dbReference type="Proteomes" id="UP000244069">
    <property type="component" value="Unassembled WGS sequence"/>
</dbReference>
<dbReference type="InterPro" id="IPR002625">
    <property type="entry name" value="Smr_dom"/>
</dbReference>
<dbReference type="PANTHER" id="PTHR35562">
    <property type="entry name" value="DNA ENDONUCLEASE SMRA-RELATED"/>
    <property type="match status" value="1"/>
</dbReference>
<keyword evidence="3" id="KW-0255">Endonuclease</keyword>
<dbReference type="PROSITE" id="PS50828">
    <property type="entry name" value="SMR"/>
    <property type="match status" value="1"/>
</dbReference>
<dbReference type="GO" id="GO:0004519">
    <property type="term" value="F:endonuclease activity"/>
    <property type="evidence" value="ECO:0007669"/>
    <property type="project" value="UniProtKB-KW"/>
</dbReference>
<accession>A0A2T6B5S0</accession>
<dbReference type="SMART" id="SM00463">
    <property type="entry name" value="SMR"/>
    <property type="match status" value="1"/>
</dbReference>
<dbReference type="Pfam" id="PF01713">
    <property type="entry name" value="Smr"/>
    <property type="match status" value="1"/>
</dbReference>
<dbReference type="EMBL" id="QBKN01000003">
    <property type="protein sequence ID" value="PTX51395.1"/>
    <property type="molecule type" value="Genomic_DNA"/>
</dbReference>
<feature type="compositionally biased region" description="Basic and acidic residues" evidence="1">
    <location>
        <begin position="45"/>
        <end position="54"/>
    </location>
</feature>
<dbReference type="PANTHER" id="PTHR35562:SF2">
    <property type="entry name" value="DNA ENDONUCLEASE SMRA-RELATED"/>
    <property type="match status" value="1"/>
</dbReference>
<proteinExistence type="predicted"/>
<keyword evidence="4" id="KW-1185">Reference proteome</keyword>
<feature type="compositionally biased region" description="Basic and acidic residues" evidence="1">
    <location>
        <begin position="78"/>
        <end position="92"/>
    </location>
</feature>
<organism evidence="3 4">
    <name type="scientific">Allosediminivita pacifica</name>
    <dbReference type="NCBI Taxonomy" id="1267769"/>
    <lineage>
        <taxon>Bacteria</taxon>
        <taxon>Pseudomonadati</taxon>
        <taxon>Pseudomonadota</taxon>
        <taxon>Alphaproteobacteria</taxon>
        <taxon>Rhodobacterales</taxon>
        <taxon>Paracoccaceae</taxon>
        <taxon>Allosediminivita</taxon>
    </lineage>
</organism>
<gene>
    <name evidence="3" type="ORF">C8N44_103139</name>
</gene>
<evidence type="ECO:0000256" key="1">
    <source>
        <dbReference type="SAM" id="MobiDB-lite"/>
    </source>
</evidence>
<feature type="region of interest" description="Disordered" evidence="1">
    <location>
        <begin position="1"/>
        <end position="92"/>
    </location>
</feature>
<evidence type="ECO:0000259" key="2">
    <source>
        <dbReference type="PROSITE" id="PS50828"/>
    </source>
</evidence>
<keyword evidence="3" id="KW-0378">Hydrolase</keyword>
<sequence length="201" mass="22703">MTRKRRLLPEERELWDQVARSADPLHPQKKRKQAEGATPSPAKAKPKENGESREPLSPFDVGESARRKTETLIPPETSSDRLRGQPVRMDSKAFTRLKRGKLSPEARIDLHGMTLDRAHGALNRFILQSQGRGLRLVLVITGKGAREDPYDPLPRPRGVLKRQVPMWLQQQPLAQAVLQTAPAHIRHGGDGALYVYLRRAR</sequence>
<dbReference type="Gene3D" id="3.30.1370.110">
    <property type="match status" value="1"/>
</dbReference>
<dbReference type="SUPFAM" id="SSF160443">
    <property type="entry name" value="SMR domain-like"/>
    <property type="match status" value="1"/>
</dbReference>
<dbReference type="AlphaFoldDB" id="A0A2T6B5S0"/>
<protein>
    <submittedName>
        <fullName evidence="3">DNA-nicking Smr family endonuclease</fullName>
    </submittedName>
</protein>
<dbReference type="InterPro" id="IPR036063">
    <property type="entry name" value="Smr_dom_sf"/>
</dbReference>
<evidence type="ECO:0000313" key="4">
    <source>
        <dbReference type="Proteomes" id="UP000244069"/>
    </source>
</evidence>